<dbReference type="Gene3D" id="1.10.10.10">
    <property type="entry name" value="Winged helix-like DNA-binding domain superfamily/Winged helix DNA-binding domain"/>
    <property type="match status" value="1"/>
</dbReference>
<dbReference type="OrthoDB" id="4265528at2"/>
<accession>A0A646KLC8</accession>
<proteinExistence type="predicted"/>
<dbReference type="Proteomes" id="UP000419138">
    <property type="component" value="Unassembled WGS sequence"/>
</dbReference>
<dbReference type="RefSeq" id="WP_153524678.1">
    <property type="nucleotide sequence ID" value="NZ_JBEPDZ010000017.1"/>
</dbReference>
<gene>
    <name evidence="1" type="ORF">FF041_23900</name>
</gene>
<sequence>MPKKSDRTVPLPAGLTPLLSQPQLETLYGVSDWTVMKWIKQGMPVRPYPGREKRFDLNEVEAWMADNDPARDCELATATA</sequence>
<dbReference type="InterPro" id="IPR036388">
    <property type="entry name" value="WH-like_DNA-bd_sf"/>
</dbReference>
<dbReference type="EMBL" id="VCLA01000164">
    <property type="protein sequence ID" value="MQT03119.1"/>
    <property type="molecule type" value="Genomic_DNA"/>
</dbReference>
<dbReference type="SUPFAM" id="SSF46955">
    <property type="entry name" value="Putative DNA-binding domain"/>
    <property type="match status" value="1"/>
</dbReference>
<dbReference type="AlphaFoldDB" id="A0A646KLC8"/>
<name>A0A646KLC8_STRJU</name>
<evidence type="ECO:0000313" key="1">
    <source>
        <dbReference type="EMBL" id="MQT03119.1"/>
    </source>
</evidence>
<protein>
    <submittedName>
        <fullName evidence="1">Terminase small subunit</fullName>
    </submittedName>
</protein>
<evidence type="ECO:0000313" key="2">
    <source>
        <dbReference type="Proteomes" id="UP000419138"/>
    </source>
</evidence>
<organism evidence="1 2">
    <name type="scientific">Streptomyces jumonjinensis</name>
    <dbReference type="NCBI Taxonomy" id="1945"/>
    <lineage>
        <taxon>Bacteria</taxon>
        <taxon>Bacillati</taxon>
        <taxon>Actinomycetota</taxon>
        <taxon>Actinomycetes</taxon>
        <taxon>Kitasatosporales</taxon>
        <taxon>Streptomycetaceae</taxon>
        <taxon>Streptomyces</taxon>
    </lineage>
</organism>
<keyword evidence="2" id="KW-1185">Reference proteome</keyword>
<dbReference type="InterPro" id="IPR009061">
    <property type="entry name" value="DNA-bd_dom_put_sf"/>
</dbReference>
<comment type="caution">
    <text evidence="1">The sequence shown here is derived from an EMBL/GenBank/DDBJ whole genome shotgun (WGS) entry which is preliminary data.</text>
</comment>
<reference evidence="1 2" key="1">
    <citation type="submission" date="2019-05" db="EMBL/GenBank/DDBJ databases">
        <title>Comparative genomics and metabolomics analyses of clavulanic acid producing Streptomyces species provides insight into specialized metabolism and evolution of beta-lactam biosynthetic gene clusters.</title>
        <authorList>
            <person name="Moore M.A."/>
            <person name="Cruz-Morales P."/>
            <person name="Barona Gomez F."/>
            <person name="Kapil T."/>
        </authorList>
    </citation>
    <scope>NUCLEOTIDE SEQUENCE [LARGE SCALE GENOMIC DNA]</scope>
    <source>
        <strain evidence="1 2">NRRL 5741</strain>
    </source>
</reference>